<protein>
    <submittedName>
        <fullName evidence="1">Uncharacterized protein</fullName>
    </submittedName>
</protein>
<gene>
    <name evidence="1" type="ORF">MM415B04213_0009</name>
</gene>
<name>A0A6M3LL53_9ZZZZ</name>
<sequence>MSASLESSAAFSGLLAAMYDQTKSDFKALMYPPSTGFDPFTSFTYAADFTIDPPGPRPPKPAIHLEDLEVGEAISMLAAFGFPEATLVALVEASICRAPDLVPACGGEVDVFVEDDEPAIRGFRYESDRWSIVLVMDTDTGLADIDAERL</sequence>
<reference evidence="1" key="1">
    <citation type="submission" date="2020-03" db="EMBL/GenBank/DDBJ databases">
        <title>The deep terrestrial virosphere.</title>
        <authorList>
            <person name="Holmfeldt K."/>
            <person name="Nilsson E."/>
            <person name="Simone D."/>
            <person name="Lopez-Fernandez M."/>
            <person name="Wu X."/>
            <person name="de Brujin I."/>
            <person name="Lundin D."/>
            <person name="Andersson A."/>
            <person name="Bertilsson S."/>
            <person name="Dopson M."/>
        </authorList>
    </citation>
    <scope>NUCLEOTIDE SEQUENCE</scope>
    <source>
        <strain evidence="1">MM415B04213</strain>
    </source>
</reference>
<accession>A0A6M3LL53</accession>
<dbReference type="EMBL" id="MT143153">
    <property type="protein sequence ID" value="QJA93495.1"/>
    <property type="molecule type" value="Genomic_DNA"/>
</dbReference>
<proteinExistence type="predicted"/>
<dbReference type="AlphaFoldDB" id="A0A6M3LL53"/>
<organism evidence="1">
    <name type="scientific">viral metagenome</name>
    <dbReference type="NCBI Taxonomy" id="1070528"/>
    <lineage>
        <taxon>unclassified sequences</taxon>
        <taxon>metagenomes</taxon>
        <taxon>organismal metagenomes</taxon>
    </lineage>
</organism>
<evidence type="ECO:0000313" key="1">
    <source>
        <dbReference type="EMBL" id="QJA93495.1"/>
    </source>
</evidence>